<dbReference type="Proteomes" id="UP000887578">
    <property type="component" value="Unplaced"/>
</dbReference>
<dbReference type="Pfam" id="PF00059">
    <property type="entry name" value="Lectin_C"/>
    <property type="match status" value="1"/>
</dbReference>
<dbReference type="InterPro" id="IPR016186">
    <property type="entry name" value="C-type_lectin-like/link_sf"/>
</dbReference>
<accession>A0A914P143</accession>
<dbReference type="AlphaFoldDB" id="A0A914P143"/>
<dbReference type="SUPFAM" id="SSF56436">
    <property type="entry name" value="C-type lectin-like"/>
    <property type="match status" value="2"/>
</dbReference>
<dbReference type="InterPro" id="IPR050111">
    <property type="entry name" value="C-type_lectin/snaclec_domain"/>
</dbReference>
<dbReference type="InterPro" id="IPR001304">
    <property type="entry name" value="C-type_lectin-like"/>
</dbReference>
<dbReference type="PROSITE" id="PS50041">
    <property type="entry name" value="C_TYPE_LECTIN_2"/>
    <property type="match status" value="1"/>
</dbReference>
<evidence type="ECO:0000313" key="2">
    <source>
        <dbReference type="Proteomes" id="UP000887578"/>
    </source>
</evidence>
<dbReference type="InterPro" id="IPR016187">
    <property type="entry name" value="CTDL_fold"/>
</dbReference>
<feature type="domain" description="C-type lectin" evidence="1">
    <location>
        <begin position="143"/>
        <end position="277"/>
    </location>
</feature>
<dbReference type="PANTHER" id="PTHR22803">
    <property type="entry name" value="MANNOSE, PHOSPHOLIPASE, LECTIN RECEPTOR RELATED"/>
    <property type="match status" value="1"/>
</dbReference>
<proteinExistence type="predicted"/>
<dbReference type="WBParaSite" id="PDA_v2.g1092.t1">
    <property type="protein sequence ID" value="PDA_v2.g1092.t1"/>
    <property type="gene ID" value="PDA_v2.g1092"/>
</dbReference>
<organism evidence="2 3">
    <name type="scientific">Panagrolaimus davidi</name>
    <dbReference type="NCBI Taxonomy" id="227884"/>
    <lineage>
        <taxon>Eukaryota</taxon>
        <taxon>Metazoa</taxon>
        <taxon>Ecdysozoa</taxon>
        <taxon>Nematoda</taxon>
        <taxon>Chromadorea</taxon>
        <taxon>Rhabditida</taxon>
        <taxon>Tylenchina</taxon>
        <taxon>Panagrolaimomorpha</taxon>
        <taxon>Panagrolaimoidea</taxon>
        <taxon>Panagrolaimidae</taxon>
        <taxon>Panagrolaimus</taxon>
    </lineage>
</organism>
<dbReference type="Gene3D" id="3.10.100.10">
    <property type="entry name" value="Mannose-Binding Protein A, subunit A"/>
    <property type="match status" value="1"/>
</dbReference>
<reference evidence="3" key="1">
    <citation type="submission" date="2022-11" db="UniProtKB">
        <authorList>
            <consortium name="WormBaseParasite"/>
        </authorList>
    </citation>
    <scope>IDENTIFICATION</scope>
</reference>
<protein>
    <submittedName>
        <fullName evidence="3">C-type lectin domain-containing protein</fullName>
    </submittedName>
</protein>
<evidence type="ECO:0000259" key="1">
    <source>
        <dbReference type="PROSITE" id="PS50041"/>
    </source>
</evidence>
<evidence type="ECO:0000313" key="3">
    <source>
        <dbReference type="WBParaSite" id="PDA_v2.g1092.t1"/>
    </source>
</evidence>
<dbReference type="CDD" id="cd00037">
    <property type="entry name" value="CLECT"/>
    <property type="match status" value="1"/>
</dbReference>
<sequence>MYYSLNEAYEVMGRYYWWPKSDMNIERFRFGVLDKWRTRPHNETHQNCIQTWINPVVRLGKFPDMNIWERSFLPENIDFSIEYKYFDDKFPKMTGRNGDQYVAVSPKSRKWSNANSGSEIPFVCEVPRFPKLYCEKGWWLHMKSRSCYHLYNATELTFTDATLKCQSLKSTLASVNEETEQKMVFQMGVGFEIEKTWFGLRHDALKTHAKAPKDRKSAAFIKYFADNFYFLDGTPINGTFHQFSENQDHGVKSNCFLYTRHYWHETPCNTKAWTLCRKMAANQPYRT</sequence>
<dbReference type="SMART" id="SM00034">
    <property type="entry name" value="CLECT"/>
    <property type="match status" value="1"/>
</dbReference>
<keyword evidence="2" id="KW-1185">Reference proteome</keyword>
<name>A0A914P143_9BILA</name>